<evidence type="ECO:0008006" key="4">
    <source>
        <dbReference type="Google" id="ProtNLM"/>
    </source>
</evidence>
<feature type="transmembrane region" description="Helical" evidence="1">
    <location>
        <begin position="212"/>
        <end position="233"/>
    </location>
</feature>
<keyword evidence="1" id="KW-0812">Transmembrane</keyword>
<sequence length="394" mass="44278">MAPSTSLRDKVSFQDIVERVKKTQTNPFTIAFPFRRSSHHIIDFTRSPLKFLLGSLQWTSIFWNVNNTLLNNILSSCNLILIFVHFAYIISLCQPVFSPRPPSPFGSSLPSFSAKIQLVNALLSLWFLILTRLRFLSPRLLAESTDCLAGNPHFSKRKRRILRYCSISFTLFSISIPFVFTFLHFVSSFSSSIYTSAALRCGSFCVILESSLTFLVSSISLLSMSLIALVLLSDRLESSELVRDIKRCTGGSQVDPLIFRYQSLESCVVGAESILSSSLLVVPSLAAVAIFFTYRFILNEFRSNDFPYLTHSSLALLTILIVTTSLIALTSSLNEQLSRFRDAARRMADLQQFAFSPTQMIRLLLFTLRLTDNRLVLTAGSICVVNRQNLVIVS</sequence>
<evidence type="ECO:0000256" key="1">
    <source>
        <dbReference type="SAM" id="Phobius"/>
    </source>
</evidence>
<name>A0AAV5T174_9BILA</name>
<feature type="non-terminal residue" evidence="2">
    <location>
        <position position="394"/>
    </location>
</feature>
<dbReference type="EMBL" id="BTSX01000003">
    <property type="protein sequence ID" value="GMS89058.1"/>
    <property type="molecule type" value="Genomic_DNA"/>
</dbReference>
<feature type="transmembrane region" description="Helical" evidence="1">
    <location>
        <begin position="161"/>
        <end position="186"/>
    </location>
</feature>
<reference evidence="2" key="1">
    <citation type="submission" date="2023-10" db="EMBL/GenBank/DDBJ databases">
        <title>Genome assembly of Pristionchus species.</title>
        <authorList>
            <person name="Yoshida K."/>
            <person name="Sommer R.J."/>
        </authorList>
    </citation>
    <scope>NUCLEOTIDE SEQUENCE</scope>
    <source>
        <strain evidence="2">RS0144</strain>
    </source>
</reference>
<proteinExistence type="predicted"/>
<protein>
    <recommendedName>
        <fullName evidence="4">G protein-coupled receptor</fullName>
    </recommendedName>
</protein>
<dbReference type="Proteomes" id="UP001432027">
    <property type="component" value="Unassembled WGS sequence"/>
</dbReference>
<evidence type="ECO:0000313" key="3">
    <source>
        <dbReference type="Proteomes" id="UP001432027"/>
    </source>
</evidence>
<keyword evidence="1" id="KW-0472">Membrane</keyword>
<accession>A0AAV5T174</accession>
<gene>
    <name evidence="2" type="ORF">PENTCL1PPCAC_11233</name>
</gene>
<feature type="transmembrane region" description="Helical" evidence="1">
    <location>
        <begin position="279"/>
        <end position="297"/>
    </location>
</feature>
<feature type="transmembrane region" description="Helical" evidence="1">
    <location>
        <begin position="79"/>
        <end position="97"/>
    </location>
</feature>
<keyword evidence="1" id="KW-1133">Transmembrane helix</keyword>
<feature type="transmembrane region" description="Helical" evidence="1">
    <location>
        <begin position="309"/>
        <end position="329"/>
    </location>
</feature>
<comment type="caution">
    <text evidence="2">The sequence shown here is derived from an EMBL/GenBank/DDBJ whole genome shotgun (WGS) entry which is preliminary data.</text>
</comment>
<keyword evidence="3" id="KW-1185">Reference proteome</keyword>
<dbReference type="AlphaFoldDB" id="A0AAV5T174"/>
<evidence type="ECO:0000313" key="2">
    <source>
        <dbReference type="EMBL" id="GMS89058.1"/>
    </source>
</evidence>
<feature type="transmembrane region" description="Helical" evidence="1">
    <location>
        <begin position="109"/>
        <end position="130"/>
    </location>
</feature>
<organism evidence="2 3">
    <name type="scientific">Pristionchus entomophagus</name>
    <dbReference type="NCBI Taxonomy" id="358040"/>
    <lineage>
        <taxon>Eukaryota</taxon>
        <taxon>Metazoa</taxon>
        <taxon>Ecdysozoa</taxon>
        <taxon>Nematoda</taxon>
        <taxon>Chromadorea</taxon>
        <taxon>Rhabditida</taxon>
        <taxon>Rhabditina</taxon>
        <taxon>Diplogasteromorpha</taxon>
        <taxon>Diplogasteroidea</taxon>
        <taxon>Neodiplogasteridae</taxon>
        <taxon>Pristionchus</taxon>
    </lineage>
</organism>